<keyword evidence="2 6" id="KW-0489">Methyltransferase</keyword>
<dbReference type="Proteomes" id="UP001059836">
    <property type="component" value="Chromosome"/>
</dbReference>
<evidence type="ECO:0000256" key="3">
    <source>
        <dbReference type="ARBA" id="ARBA00022679"/>
    </source>
</evidence>
<dbReference type="GO" id="GO:0032259">
    <property type="term" value="P:methylation"/>
    <property type="evidence" value="ECO:0007669"/>
    <property type="project" value="UniProtKB-KW"/>
</dbReference>
<protein>
    <recommendedName>
        <fullName evidence="1">DNA (cytosine-5-)-methyltransferase</fullName>
        <ecNumber evidence="1">2.1.1.37</ecNumber>
    </recommendedName>
</protein>
<dbReference type="PROSITE" id="PS51679">
    <property type="entry name" value="SAM_MT_C5"/>
    <property type="match status" value="1"/>
</dbReference>
<dbReference type="SUPFAM" id="SSF53335">
    <property type="entry name" value="S-adenosyl-L-methionine-dependent methyltransferases"/>
    <property type="match status" value="1"/>
</dbReference>
<evidence type="ECO:0000313" key="7">
    <source>
        <dbReference type="EMBL" id="QHN33697.1"/>
    </source>
</evidence>
<dbReference type="PANTHER" id="PTHR10629:SF52">
    <property type="entry name" value="DNA (CYTOSINE-5)-METHYLTRANSFERASE 1"/>
    <property type="match status" value="1"/>
</dbReference>
<accession>A0ABX6ICR8</accession>
<gene>
    <name evidence="7" type="ORF">GII31_01030</name>
</gene>
<dbReference type="InterPro" id="IPR050390">
    <property type="entry name" value="C5-Methyltransferase"/>
</dbReference>
<evidence type="ECO:0000256" key="6">
    <source>
        <dbReference type="PROSITE-ProRule" id="PRU01016"/>
    </source>
</evidence>
<keyword evidence="8" id="KW-1185">Reference proteome</keyword>
<keyword evidence="4 6" id="KW-0949">S-adenosyl-L-methionine</keyword>
<dbReference type="Gene3D" id="3.40.50.150">
    <property type="entry name" value="Vaccinia Virus protein VP39"/>
    <property type="match status" value="1"/>
</dbReference>
<dbReference type="PANTHER" id="PTHR10629">
    <property type="entry name" value="CYTOSINE-SPECIFIC METHYLTRANSFERASE"/>
    <property type="match status" value="1"/>
</dbReference>
<dbReference type="RefSeq" id="WP_213245976.1">
    <property type="nucleotide sequence ID" value="NZ_CP045806.1"/>
</dbReference>
<dbReference type="EC" id="2.1.1.37" evidence="1"/>
<evidence type="ECO:0000256" key="4">
    <source>
        <dbReference type="ARBA" id="ARBA00022691"/>
    </source>
</evidence>
<keyword evidence="3 6" id="KW-0808">Transferase</keyword>
<dbReference type="GO" id="GO:0008168">
    <property type="term" value="F:methyltransferase activity"/>
    <property type="evidence" value="ECO:0007669"/>
    <property type="project" value="UniProtKB-KW"/>
</dbReference>
<keyword evidence="5" id="KW-0680">Restriction system</keyword>
<dbReference type="EMBL" id="CP045809">
    <property type="protein sequence ID" value="QHN33697.1"/>
    <property type="molecule type" value="Genomic_DNA"/>
</dbReference>
<evidence type="ECO:0000313" key="8">
    <source>
        <dbReference type="Proteomes" id="UP001059836"/>
    </source>
</evidence>
<feature type="active site" evidence="6">
    <location>
        <position position="84"/>
    </location>
</feature>
<reference evidence="7" key="1">
    <citation type="journal article" date="2021" name="Nat. Microbiol.">
        <title>Cocultivation of an ultrasmall environmental parasitic bacterium with lytic ability against bacteria associated with wastewater foams.</title>
        <authorList>
            <person name="Batinovic S."/>
            <person name="Rose J.J.A."/>
            <person name="Ratcliffe J."/>
            <person name="Seviour R.J."/>
            <person name="Petrovski S."/>
        </authorList>
    </citation>
    <scope>NUCLEOTIDE SEQUENCE</scope>
    <source>
        <strain evidence="7">CON9</strain>
    </source>
</reference>
<dbReference type="PRINTS" id="PR00105">
    <property type="entry name" value="C5METTRFRASE"/>
</dbReference>
<dbReference type="Pfam" id="PF00145">
    <property type="entry name" value="DNA_methylase"/>
    <property type="match status" value="2"/>
</dbReference>
<dbReference type="InterPro" id="IPR029063">
    <property type="entry name" value="SAM-dependent_MTases_sf"/>
</dbReference>
<dbReference type="InterPro" id="IPR001525">
    <property type="entry name" value="C5_MeTfrase"/>
</dbReference>
<comment type="similarity">
    <text evidence="6">Belongs to the class I-like SAM-binding methyltransferase superfamily. C5-methyltransferase family.</text>
</comment>
<name>A0ABX6ICR8_9ACTN</name>
<sequence>MRSTPDVRAVGPDPAYQMVDLFAGPGGLDVAAHWLGISAIGVEWDRGALATRKAARIATEPGDVRELGPSRFEGASILAGGPPCQTYTVAGTGSGREALAEVLTFVKRLGAREDISDDLNTLTDERTGLVLEPLRWAIEAQEAEKAYDVVVLEQVPAVLPVWEAMEQVLQDMEYKTISGVLATEQYGVPQSRRRAILLANKEIQPELPGTTHARHYRGQHSKDTLDQQRWVSMGQALAAMPGTQRPKTFRVVSNYGSGGNPKRRGERASCQPSATITGKVRRNRILDADGNHLPRFSNQEAGVLQTFPHDFPWSGVDIGQQIGNAIPPRLGVYVLSAALGIPVDAARLDAVVKLPWTESHGRLM</sequence>
<proteinExistence type="inferred from homology"/>
<evidence type="ECO:0000256" key="2">
    <source>
        <dbReference type="ARBA" id="ARBA00022603"/>
    </source>
</evidence>
<organism evidence="7 8">
    <name type="scientific">Gordonia pseudamarae</name>
    <dbReference type="NCBI Taxonomy" id="2831662"/>
    <lineage>
        <taxon>Bacteria</taxon>
        <taxon>Bacillati</taxon>
        <taxon>Actinomycetota</taxon>
        <taxon>Actinomycetes</taxon>
        <taxon>Mycobacteriales</taxon>
        <taxon>Gordoniaceae</taxon>
        <taxon>Gordonia</taxon>
    </lineage>
</organism>
<evidence type="ECO:0000256" key="1">
    <source>
        <dbReference type="ARBA" id="ARBA00011975"/>
    </source>
</evidence>
<evidence type="ECO:0000256" key="5">
    <source>
        <dbReference type="ARBA" id="ARBA00022747"/>
    </source>
</evidence>